<dbReference type="PROSITE" id="PS50235">
    <property type="entry name" value="USP_3"/>
    <property type="match status" value="1"/>
</dbReference>
<protein>
    <recommendedName>
        <fullName evidence="7">Ubiquitin carboxyl-terminal hydrolase</fullName>
        <ecNumber evidence="7">3.4.19.12</ecNumber>
    </recommendedName>
</protein>
<dbReference type="GO" id="GO:0004843">
    <property type="term" value="F:cysteine-type deubiquitinase activity"/>
    <property type="evidence" value="ECO:0007669"/>
    <property type="project" value="UniProtKB-UniRule"/>
</dbReference>
<dbReference type="STRING" id="1088818.A0A2I0ASR7"/>
<evidence type="ECO:0000313" key="9">
    <source>
        <dbReference type="EMBL" id="PKA58577.1"/>
    </source>
</evidence>
<keyword evidence="5 7" id="KW-0378">Hydrolase</keyword>
<dbReference type="AlphaFoldDB" id="A0A2I0ASR7"/>
<dbReference type="InterPro" id="IPR050164">
    <property type="entry name" value="Peptidase_C19"/>
</dbReference>
<keyword evidence="3 7" id="KW-0645">Protease</keyword>
<dbReference type="InterPro" id="IPR018200">
    <property type="entry name" value="USP_CS"/>
</dbReference>
<dbReference type="PANTHER" id="PTHR24006">
    <property type="entry name" value="UBIQUITIN CARBOXYL-TERMINAL HYDROLASE"/>
    <property type="match status" value="1"/>
</dbReference>
<evidence type="ECO:0000256" key="2">
    <source>
        <dbReference type="ARBA" id="ARBA00009085"/>
    </source>
</evidence>
<dbReference type="Pfam" id="PF00443">
    <property type="entry name" value="UCH"/>
    <property type="match status" value="1"/>
</dbReference>
<comment type="function">
    <text evidence="7">Recognizes and hydrolyzes the peptide bond at the C-terminal Gly of ubiquitin. Involved in the processing of poly-ubiquitin precursors as well as that of ubiquitinated proteins.</text>
</comment>
<dbReference type="InterPro" id="IPR028889">
    <property type="entry name" value="USP"/>
</dbReference>
<dbReference type="PROSITE" id="PS00973">
    <property type="entry name" value="USP_2"/>
    <property type="match status" value="1"/>
</dbReference>
<evidence type="ECO:0000256" key="4">
    <source>
        <dbReference type="ARBA" id="ARBA00022786"/>
    </source>
</evidence>
<dbReference type="GO" id="GO:0006508">
    <property type="term" value="P:proteolysis"/>
    <property type="evidence" value="ECO:0007669"/>
    <property type="project" value="UniProtKB-KW"/>
</dbReference>
<keyword evidence="6 7" id="KW-0788">Thiol protease</keyword>
<evidence type="ECO:0000313" key="10">
    <source>
        <dbReference type="Proteomes" id="UP000236161"/>
    </source>
</evidence>
<comment type="similarity">
    <text evidence="2 7">Belongs to the peptidase C19 family.</text>
</comment>
<proteinExistence type="inferred from homology"/>
<dbReference type="Proteomes" id="UP000236161">
    <property type="component" value="Unassembled WGS sequence"/>
</dbReference>
<evidence type="ECO:0000256" key="7">
    <source>
        <dbReference type="RuleBase" id="RU366025"/>
    </source>
</evidence>
<dbReference type="EMBL" id="KZ451951">
    <property type="protein sequence ID" value="PKA58577.1"/>
    <property type="molecule type" value="Genomic_DNA"/>
</dbReference>
<evidence type="ECO:0000256" key="3">
    <source>
        <dbReference type="ARBA" id="ARBA00022670"/>
    </source>
</evidence>
<accession>A0A2I0ASR7</accession>
<keyword evidence="10" id="KW-1185">Reference proteome</keyword>
<evidence type="ECO:0000256" key="6">
    <source>
        <dbReference type="ARBA" id="ARBA00022807"/>
    </source>
</evidence>
<dbReference type="EC" id="3.4.19.12" evidence="7"/>
<dbReference type="SUPFAM" id="SSF54001">
    <property type="entry name" value="Cysteine proteinases"/>
    <property type="match status" value="1"/>
</dbReference>
<dbReference type="Gene3D" id="3.90.70.10">
    <property type="entry name" value="Cysteine proteinases"/>
    <property type="match status" value="1"/>
</dbReference>
<dbReference type="GO" id="GO:0016579">
    <property type="term" value="P:protein deubiquitination"/>
    <property type="evidence" value="ECO:0007669"/>
    <property type="project" value="InterPro"/>
</dbReference>
<feature type="domain" description="USP" evidence="8">
    <location>
        <begin position="177"/>
        <end position="525"/>
    </location>
</feature>
<gene>
    <name evidence="9" type="primary">UBP24</name>
    <name evidence="9" type="ORF">AXF42_Ash008864</name>
</gene>
<keyword evidence="4 7" id="KW-0833">Ubl conjugation pathway</keyword>
<dbReference type="GO" id="GO:0005634">
    <property type="term" value="C:nucleus"/>
    <property type="evidence" value="ECO:0007669"/>
    <property type="project" value="TreeGrafter"/>
</dbReference>
<dbReference type="InterPro" id="IPR038765">
    <property type="entry name" value="Papain-like_cys_pep_sf"/>
</dbReference>
<comment type="catalytic activity">
    <reaction evidence="1 7">
        <text>Thiol-dependent hydrolysis of ester, thioester, amide, peptide and isopeptide bonds formed by the C-terminal Gly of ubiquitin (a 76-residue protein attached to proteins as an intracellular targeting signal).</text>
        <dbReference type="EC" id="3.4.19.12"/>
    </reaction>
</comment>
<evidence type="ECO:0000256" key="5">
    <source>
        <dbReference type="ARBA" id="ARBA00022801"/>
    </source>
</evidence>
<reference evidence="9 10" key="1">
    <citation type="journal article" date="2017" name="Nature">
        <title>The Apostasia genome and the evolution of orchids.</title>
        <authorList>
            <person name="Zhang G.Q."/>
            <person name="Liu K.W."/>
            <person name="Li Z."/>
            <person name="Lohaus R."/>
            <person name="Hsiao Y.Y."/>
            <person name="Niu S.C."/>
            <person name="Wang J.Y."/>
            <person name="Lin Y.C."/>
            <person name="Xu Q."/>
            <person name="Chen L.J."/>
            <person name="Yoshida K."/>
            <person name="Fujiwara S."/>
            <person name="Wang Z.W."/>
            <person name="Zhang Y.Q."/>
            <person name="Mitsuda N."/>
            <person name="Wang M."/>
            <person name="Liu G.H."/>
            <person name="Pecoraro L."/>
            <person name="Huang H.X."/>
            <person name="Xiao X.J."/>
            <person name="Lin M."/>
            <person name="Wu X.Y."/>
            <person name="Wu W.L."/>
            <person name="Chen Y.Y."/>
            <person name="Chang S.B."/>
            <person name="Sakamoto S."/>
            <person name="Ohme-Takagi M."/>
            <person name="Yagi M."/>
            <person name="Zeng S.J."/>
            <person name="Shen C.Y."/>
            <person name="Yeh C.M."/>
            <person name="Luo Y.B."/>
            <person name="Tsai W.C."/>
            <person name="Van de Peer Y."/>
            <person name="Liu Z.J."/>
        </authorList>
    </citation>
    <scope>NUCLEOTIDE SEQUENCE [LARGE SCALE GENOMIC DNA]</scope>
    <source>
        <strain evidence="10">cv. Shenzhen</strain>
        <tissue evidence="9">Stem</tissue>
    </source>
</reference>
<dbReference type="OrthoDB" id="429671at2759"/>
<dbReference type="InterPro" id="IPR001394">
    <property type="entry name" value="Peptidase_C19_UCH"/>
</dbReference>
<dbReference type="PANTHER" id="PTHR24006:SF687">
    <property type="entry name" value="UBIQUITIN CARBOXYL-TERMINAL HYDROLASE 10"/>
    <property type="match status" value="1"/>
</dbReference>
<dbReference type="FunFam" id="3.90.70.10:FF:000108">
    <property type="entry name" value="Ubiquitin carboxyl-terminal hydrolase"/>
    <property type="match status" value="1"/>
</dbReference>
<organism evidence="9 10">
    <name type="scientific">Apostasia shenzhenica</name>
    <dbReference type="NCBI Taxonomy" id="1088818"/>
    <lineage>
        <taxon>Eukaryota</taxon>
        <taxon>Viridiplantae</taxon>
        <taxon>Streptophyta</taxon>
        <taxon>Embryophyta</taxon>
        <taxon>Tracheophyta</taxon>
        <taxon>Spermatophyta</taxon>
        <taxon>Magnoliopsida</taxon>
        <taxon>Liliopsida</taxon>
        <taxon>Asparagales</taxon>
        <taxon>Orchidaceae</taxon>
        <taxon>Apostasioideae</taxon>
        <taxon>Apostasia</taxon>
    </lineage>
</organism>
<evidence type="ECO:0000256" key="1">
    <source>
        <dbReference type="ARBA" id="ARBA00000707"/>
    </source>
</evidence>
<name>A0A2I0ASR7_9ASPA</name>
<evidence type="ECO:0000259" key="8">
    <source>
        <dbReference type="PROSITE" id="PS50235"/>
    </source>
</evidence>
<dbReference type="GO" id="GO:0005829">
    <property type="term" value="C:cytosol"/>
    <property type="evidence" value="ECO:0007669"/>
    <property type="project" value="TreeGrafter"/>
</dbReference>
<dbReference type="PROSITE" id="PS00972">
    <property type="entry name" value="USP_1"/>
    <property type="match status" value="1"/>
</dbReference>
<sequence>MSNQKQVFLFGSFTEDETKLFQGKRNDKNASPVEKIDLQFGSLDFKSLSAVKNESRWHTISKAKDVPKINPNIDSKVYKGKEAPNGQDVKESEETNSHVTVNGCLPVIHGVDGGEATHLDQYPLQVLKEDPIVHDDGLEVLKENDIFFSPRATFNSTVNALDRSIDHKPLCNSLLPRGLINLGNLCFLNSTLQALLSCSPFFQLLLDLTNRSIPKVGYPMLHAFVEFVSQFCIPNDLHLKDEQVEAGKPFTPVMFETVLKKFTPDLSCSMSARPRQEDAQEFLSFVMDQMHDELLKLDGHVSSSDEGRLPFVSASDDDGWETVGPKNKSAITRTQSFIPSELSAIFGGQLRSVVKARGNKASATVQPFLLIHLDILPEVVHTIEDALRLFSAPETLEGYRAPSGKTGSVSASKSVKIQTLSKIMILHLMRFSYGSGGSTKLHKAVHFPVELVLGRELLVTPTEGRRYELVATITHHGREHSKGHYTADARYSNGRWLRFDDSLVTAVSMNKVLHEQAYVLFYKQL</sequence>